<evidence type="ECO:0000313" key="2">
    <source>
        <dbReference type="EMBL" id="MFC5571271.1"/>
    </source>
</evidence>
<dbReference type="Proteomes" id="UP001596036">
    <property type="component" value="Unassembled WGS sequence"/>
</dbReference>
<keyword evidence="3" id="KW-1185">Reference proteome</keyword>
<keyword evidence="1" id="KW-0472">Membrane</keyword>
<sequence length="45" mass="5357">MVLHSMLAHSPTFLFLMSGLLLVLYVVARLVRRMGRHMLERFRRT</sequence>
<evidence type="ECO:0000256" key="1">
    <source>
        <dbReference type="SAM" id="Phobius"/>
    </source>
</evidence>
<evidence type="ECO:0000313" key="3">
    <source>
        <dbReference type="Proteomes" id="UP001596036"/>
    </source>
</evidence>
<accession>A0ABW0SRH5</accession>
<name>A0ABW0SRH5_9GAMM</name>
<reference evidence="3" key="1">
    <citation type="journal article" date="2019" name="Int. J. Syst. Evol. Microbiol.">
        <title>The Global Catalogue of Microorganisms (GCM) 10K type strain sequencing project: providing services to taxonomists for standard genome sequencing and annotation.</title>
        <authorList>
            <consortium name="The Broad Institute Genomics Platform"/>
            <consortium name="The Broad Institute Genome Sequencing Center for Infectious Disease"/>
            <person name="Wu L."/>
            <person name="Ma J."/>
        </authorList>
    </citation>
    <scope>NUCLEOTIDE SEQUENCE [LARGE SCALE GENOMIC DNA]</scope>
    <source>
        <strain evidence="3">KACC 11407</strain>
    </source>
</reference>
<gene>
    <name evidence="2" type="ORF">ACFPN1_14500</name>
</gene>
<keyword evidence="1" id="KW-1133">Transmembrane helix</keyword>
<feature type="transmembrane region" description="Helical" evidence="1">
    <location>
        <begin position="12"/>
        <end position="31"/>
    </location>
</feature>
<keyword evidence="1" id="KW-0812">Transmembrane</keyword>
<dbReference type="EMBL" id="JBHSNM010000007">
    <property type="protein sequence ID" value="MFC5571271.1"/>
    <property type="molecule type" value="Genomic_DNA"/>
</dbReference>
<comment type="caution">
    <text evidence="2">The sequence shown here is derived from an EMBL/GenBank/DDBJ whole genome shotgun (WGS) entry which is preliminary data.</text>
</comment>
<organism evidence="2 3">
    <name type="scientific">Lysobacter yangpyeongensis</name>
    <dbReference type="NCBI Taxonomy" id="346182"/>
    <lineage>
        <taxon>Bacteria</taxon>
        <taxon>Pseudomonadati</taxon>
        <taxon>Pseudomonadota</taxon>
        <taxon>Gammaproteobacteria</taxon>
        <taxon>Lysobacterales</taxon>
        <taxon>Lysobacteraceae</taxon>
        <taxon>Lysobacter</taxon>
    </lineage>
</organism>
<proteinExistence type="predicted"/>
<dbReference type="RefSeq" id="WP_386755870.1">
    <property type="nucleotide sequence ID" value="NZ_JBHSNM010000007.1"/>
</dbReference>
<protein>
    <submittedName>
        <fullName evidence="2">Uncharacterized protein</fullName>
    </submittedName>
</protein>